<dbReference type="Pfam" id="PF00459">
    <property type="entry name" value="Inositol_P"/>
    <property type="match status" value="1"/>
</dbReference>
<dbReference type="OrthoDB" id="9785695at2"/>
<dbReference type="Gene3D" id="3.40.190.80">
    <property type="match status" value="1"/>
</dbReference>
<feature type="binding site" evidence="4">
    <location>
        <position position="223"/>
    </location>
    <ligand>
        <name>Mg(2+)</name>
        <dbReference type="ChEBI" id="CHEBI:18420"/>
        <label>1</label>
        <note>catalytic</note>
    </ligand>
</feature>
<evidence type="ECO:0000256" key="1">
    <source>
        <dbReference type="ARBA" id="ARBA00009759"/>
    </source>
</evidence>
<reference evidence="5 6" key="1">
    <citation type="submission" date="2019-06" db="EMBL/GenBank/DDBJ databases">
        <title>A novel bacterium of genus Marinomonas, isolated from coastal sand.</title>
        <authorList>
            <person name="Huang H."/>
            <person name="Mo K."/>
            <person name="Hu Y."/>
        </authorList>
    </citation>
    <scope>NUCLEOTIDE SEQUENCE [LARGE SCALE GENOMIC DNA]</scope>
    <source>
        <strain evidence="5 6">HB171799</strain>
    </source>
</reference>
<comment type="caution">
    <text evidence="5">The sequence shown here is derived from an EMBL/GenBank/DDBJ whole genome shotgun (WGS) entry which is preliminary data.</text>
</comment>
<proteinExistence type="inferred from homology"/>
<dbReference type="PRINTS" id="PR00377">
    <property type="entry name" value="IMPHPHTASES"/>
</dbReference>
<dbReference type="InterPro" id="IPR000760">
    <property type="entry name" value="Inositol_monophosphatase-like"/>
</dbReference>
<evidence type="ECO:0000313" key="5">
    <source>
        <dbReference type="EMBL" id="TPE55393.1"/>
    </source>
</evidence>
<dbReference type="GO" id="GO:0046854">
    <property type="term" value="P:phosphatidylinositol phosphate biosynthetic process"/>
    <property type="evidence" value="ECO:0007669"/>
    <property type="project" value="InterPro"/>
</dbReference>
<evidence type="ECO:0000313" key="6">
    <source>
        <dbReference type="Proteomes" id="UP000315901"/>
    </source>
</evidence>
<comment type="similarity">
    <text evidence="1">Belongs to the inositol monophosphatase superfamily.</text>
</comment>
<evidence type="ECO:0000256" key="3">
    <source>
        <dbReference type="ARBA" id="ARBA00022842"/>
    </source>
</evidence>
<keyword evidence="6" id="KW-1185">Reference proteome</keyword>
<keyword evidence="3 4" id="KW-0460">Magnesium</keyword>
<keyword evidence="2 4" id="KW-0479">Metal-binding</keyword>
<feature type="binding site" evidence="4">
    <location>
        <position position="97"/>
    </location>
    <ligand>
        <name>Mg(2+)</name>
        <dbReference type="ChEBI" id="CHEBI:18420"/>
        <label>1</label>
        <note>catalytic</note>
    </ligand>
</feature>
<dbReference type="InterPro" id="IPR020550">
    <property type="entry name" value="Inositol_monophosphatase_CS"/>
</dbReference>
<dbReference type="SUPFAM" id="SSF56655">
    <property type="entry name" value="Carbohydrate phosphatase"/>
    <property type="match status" value="1"/>
</dbReference>
<feature type="binding site" evidence="4">
    <location>
        <position position="72"/>
    </location>
    <ligand>
        <name>Mg(2+)</name>
        <dbReference type="ChEBI" id="CHEBI:18420"/>
        <label>1</label>
        <note>catalytic</note>
    </ligand>
</feature>
<evidence type="ECO:0000256" key="2">
    <source>
        <dbReference type="ARBA" id="ARBA00022723"/>
    </source>
</evidence>
<dbReference type="GO" id="GO:0006020">
    <property type="term" value="P:inositol metabolic process"/>
    <property type="evidence" value="ECO:0007669"/>
    <property type="project" value="TreeGrafter"/>
</dbReference>
<comment type="cofactor">
    <cofactor evidence="4">
        <name>Mg(2+)</name>
        <dbReference type="ChEBI" id="CHEBI:18420"/>
    </cofactor>
</comment>
<dbReference type="GO" id="GO:0008934">
    <property type="term" value="F:inositol monophosphate 1-phosphatase activity"/>
    <property type="evidence" value="ECO:0007669"/>
    <property type="project" value="TreeGrafter"/>
</dbReference>
<sequence length="274" mass="30291">MTLDATTRETLIAIVREAGRDIVMPYFRQLEGQQVQQKSAPTDLVTIADQACERQISARIAAAFPDWVIVGEEAVAAQPEHLQAIASADICIIIDPIDGTWNYANGLSNFGTILAVVVKGETQFGLLYDPDHDDWVYAHKAQGAYFQRPGQAPIKLQITPETDLKSLVGILSLHGFKGEQQRHLALSAPLFQRFLSLSSCHAYRQIALGIFHFNLNYQLMPWDHAAGVLVLQEAGGVARTLTGEDYHPMLHDGQLLAAQSEAQWQQLAKLLNPR</sequence>
<dbReference type="PANTHER" id="PTHR20854">
    <property type="entry name" value="INOSITOL MONOPHOSPHATASE"/>
    <property type="match status" value="1"/>
</dbReference>
<dbReference type="PROSITE" id="PS00630">
    <property type="entry name" value="IMP_2"/>
    <property type="match status" value="1"/>
</dbReference>
<feature type="binding site" evidence="4">
    <location>
        <position position="98"/>
    </location>
    <ligand>
        <name>Mg(2+)</name>
        <dbReference type="ChEBI" id="CHEBI:18420"/>
        <label>1</label>
        <note>catalytic</note>
    </ligand>
</feature>
<dbReference type="EMBL" id="VFRR01000002">
    <property type="protein sequence ID" value="TPE55393.1"/>
    <property type="molecule type" value="Genomic_DNA"/>
</dbReference>
<dbReference type="Gene3D" id="3.30.540.10">
    <property type="entry name" value="Fructose-1,6-Bisphosphatase, subunit A, domain 1"/>
    <property type="match status" value="1"/>
</dbReference>
<dbReference type="GO" id="GO:0046872">
    <property type="term" value="F:metal ion binding"/>
    <property type="evidence" value="ECO:0007669"/>
    <property type="project" value="UniProtKB-KW"/>
</dbReference>
<dbReference type="Proteomes" id="UP000315901">
    <property type="component" value="Unassembled WGS sequence"/>
</dbReference>
<accession>A0A501X4M0</accession>
<dbReference type="GO" id="GO:0007165">
    <property type="term" value="P:signal transduction"/>
    <property type="evidence" value="ECO:0007669"/>
    <property type="project" value="TreeGrafter"/>
</dbReference>
<organism evidence="5 6">
    <name type="scientific">Maribrevibacterium harenarium</name>
    <dbReference type="NCBI Taxonomy" id="2589817"/>
    <lineage>
        <taxon>Bacteria</taxon>
        <taxon>Pseudomonadati</taxon>
        <taxon>Pseudomonadota</taxon>
        <taxon>Gammaproteobacteria</taxon>
        <taxon>Oceanospirillales</taxon>
        <taxon>Oceanospirillaceae</taxon>
        <taxon>Maribrevibacterium</taxon>
    </lineage>
</organism>
<name>A0A501X4M0_9GAMM</name>
<evidence type="ECO:0000256" key="4">
    <source>
        <dbReference type="PIRSR" id="PIRSR600760-2"/>
    </source>
</evidence>
<feature type="binding site" evidence="4">
    <location>
        <position position="95"/>
    </location>
    <ligand>
        <name>Mg(2+)</name>
        <dbReference type="ChEBI" id="CHEBI:18420"/>
        <label>1</label>
        <note>catalytic</note>
    </ligand>
</feature>
<dbReference type="PANTHER" id="PTHR20854:SF4">
    <property type="entry name" value="INOSITOL-1-MONOPHOSPHATASE-RELATED"/>
    <property type="match status" value="1"/>
</dbReference>
<gene>
    <name evidence="5" type="ORF">FJM67_01790</name>
</gene>
<protein>
    <submittedName>
        <fullName evidence="5">Inositol monophosphatase</fullName>
    </submittedName>
</protein>
<dbReference type="AlphaFoldDB" id="A0A501X4M0"/>